<dbReference type="CDD" id="cd01392">
    <property type="entry name" value="HTH_LacI"/>
    <property type="match status" value="1"/>
</dbReference>
<dbReference type="Pfam" id="PF00356">
    <property type="entry name" value="LacI"/>
    <property type="match status" value="1"/>
</dbReference>
<dbReference type="SUPFAM" id="SSF47413">
    <property type="entry name" value="lambda repressor-like DNA-binding domains"/>
    <property type="match status" value="1"/>
</dbReference>
<keyword evidence="2" id="KW-0238">DNA-binding</keyword>
<dbReference type="Gene3D" id="3.40.50.2300">
    <property type="match status" value="2"/>
</dbReference>
<dbReference type="InterPro" id="IPR000843">
    <property type="entry name" value="HTH_LacI"/>
</dbReference>
<dbReference type="InterPro" id="IPR028082">
    <property type="entry name" value="Peripla_BP_I"/>
</dbReference>
<dbReference type="AlphaFoldDB" id="A0A1N7S4V3"/>
<dbReference type="OrthoDB" id="5672046at2"/>
<keyword evidence="6" id="KW-1185">Reference proteome</keyword>
<evidence type="ECO:0000259" key="4">
    <source>
        <dbReference type="PROSITE" id="PS50932"/>
    </source>
</evidence>
<dbReference type="EMBL" id="CYGY02000032">
    <property type="protein sequence ID" value="SIT42328.1"/>
    <property type="molecule type" value="Genomic_DNA"/>
</dbReference>
<gene>
    <name evidence="5" type="ORF">BN2476_320052</name>
</gene>
<evidence type="ECO:0000256" key="3">
    <source>
        <dbReference type="ARBA" id="ARBA00023163"/>
    </source>
</evidence>
<dbReference type="PANTHER" id="PTHR30146:SF145">
    <property type="entry name" value="RIBOSE OPERON REPRESSOR"/>
    <property type="match status" value="1"/>
</dbReference>
<dbReference type="Gene3D" id="1.10.260.40">
    <property type="entry name" value="lambda repressor-like DNA-binding domains"/>
    <property type="match status" value="1"/>
</dbReference>
<evidence type="ECO:0000256" key="2">
    <source>
        <dbReference type="ARBA" id="ARBA00023125"/>
    </source>
</evidence>
<sequence length="360" mass="39136">MNTPPSGAPRRATISDVAREAGTGKTSISRYLNGELSVLSPQLRARIEAAIERLDYQPNQMARGLKRGRNRLIGMLVADLTNPYSVEVLQGVEAACHALGYMPLICHAANEVDMERRFLQLLTTYRVEGVIVNALGVSEETLRPVGGGGIPAVLVDRSVEGLVADMVGLDNEAAVTVATRHLVERGFDRVWFVVQPFERVSSRRLREAAFHRALAQYPQVSGRTVVVELGDADELAQTLAALDAGIDAAIEEREASGQQGEGEPSVPRVALFAANGPVALALARHLNQRHGANWQRRVALLSIDDPEWAELAGITTIRQPTYDIGYRAVEFLHERIDGAQASARDCLLPGELIERASTAR</sequence>
<evidence type="ECO:0000313" key="5">
    <source>
        <dbReference type="EMBL" id="SIT42328.1"/>
    </source>
</evidence>
<dbReference type="PROSITE" id="PS50932">
    <property type="entry name" value="HTH_LACI_2"/>
    <property type="match status" value="1"/>
</dbReference>
<name>A0A1N7S4V3_9BURK</name>
<dbReference type="CDD" id="cd06283">
    <property type="entry name" value="PBP1_RegR_EndR_KdgR-like"/>
    <property type="match status" value="1"/>
</dbReference>
<comment type="caution">
    <text evidence="5">The sequence shown here is derived from an EMBL/GenBank/DDBJ whole genome shotgun (WGS) entry which is preliminary data.</text>
</comment>
<organism evidence="5 6">
    <name type="scientific">Paraburkholderia piptadeniae</name>
    <dbReference type="NCBI Taxonomy" id="1701573"/>
    <lineage>
        <taxon>Bacteria</taxon>
        <taxon>Pseudomonadati</taxon>
        <taxon>Pseudomonadota</taxon>
        <taxon>Betaproteobacteria</taxon>
        <taxon>Burkholderiales</taxon>
        <taxon>Burkholderiaceae</taxon>
        <taxon>Paraburkholderia</taxon>
    </lineage>
</organism>
<dbReference type="GO" id="GO:0000976">
    <property type="term" value="F:transcription cis-regulatory region binding"/>
    <property type="evidence" value="ECO:0007669"/>
    <property type="project" value="TreeGrafter"/>
</dbReference>
<dbReference type="Proteomes" id="UP000195569">
    <property type="component" value="Unassembled WGS sequence"/>
</dbReference>
<reference evidence="5" key="1">
    <citation type="submission" date="2016-12" db="EMBL/GenBank/DDBJ databases">
        <authorList>
            <person name="Moulin L."/>
        </authorList>
    </citation>
    <scope>NUCLEOTIDE SEQUENCE [LARGE SCALE GENOMIC DNA]</scope>
    <source>
        <strain evidence="5">STM 7183</strain>
    </source>
</reference>
<proteinExistence type="predicted"/>
<dbReference type="InterPro" id="IPR046335">
    <property type="entry name" value="LacI/GalR-like_sensor"/>
</dbReference>
<dbReference type="InterPro" id="IPR010982">
    <property type="entry name" value="Lambda_DNA-bd_dom_sf"/>
</dbReference>
<dbReference type="SMART" id="SM00354">
    <property type="entry name" value="HTH_LACI"/>
    <property type="match status" value="1"/>
</dbReference>
<keyword evidence="3" id="KW-0804">Transcription</keyword>
<evidence type="ECO:0000256" key="1">
    <source>
        <dbReference type="ARBA" id="ARBA00023015"/>
    </source>
</evidence>
<dbReference type="GO" id="GO:0003700">
    <property type="term" value="F:DNA-binding transcription factor activity"/>
    <property type="evidence" value="ECO:0007669"/>
    <property type="project" value="TreeGrafter"/>
</dbReference>
<protein>
    <submittedName>
        <fullName evidence="5">Transcriptional regulator, LacI family</fullName>
    </submittedName>
</protein>
<dbReference type="Pfam" id="PF13377">
    <property type="entry name" value="Peripla_BP_3"/>
    <property type="match status" value="1"/>
</dbReference>
<accession>A0A1N7S4V3</accession>
<dbReference type="SUPFAM" id="SSF53822">
    <property type="entry name" value="Periplasmic binding protein-like I"/>
    <property type="match status" value="1"/>
</dbReference>
<dbReference type="PANTHER" id="PTHR30146">
    <property type="entry name" value="LACI-RELATED TRANSCRIPTIONAL REPRESSOR"/>
    <property type="match status" value="1"/>
</dbReference>
<feature type="domain" description="HTH lacI-type" evidence="4">
    <location>
        <begin position="12"/>
        <end position="67"/>
    </location>
</feature>
<dbReference type="RefSeq" id="WP_087735294.1">
    <property type="nucleotide sequence ID" value="NZ_CYGY02000032.1"/>
</dbReference>
<evidence type="ECO:0000313" key="6">
    <source>
        <dbReference type="Proteomes" id="UP000195569"/>
    </source>
</evidence>
<keyword evidence="1" id="KW-0805">Transcription regulation</keyword>